<proteinExistence type="inferred from homology"/>
<evidence type="ECO:0000256" key="9">
    <source>
        <dbReference type="PIRNR" id="PIRNR003128"/>
    </source>
</evidence>
<gene>
    <name evidence="12" type="ORF">HRUBRA_00662</name>
</gene>
<dbReference type="Proteomes" id="UP000029640">
    <property type="component" value="Unassembled WGS sequence"/>
</dbReference>
<evidence type="ECO:0000256" key="2">
    <source>
        <dbReference type="ARBA" id="ARBA00009441"/>
    </source>
</evidence>
<feature type="domain" description="RecF/RecN/SMC N-terminal" evidence="11">
    <location>
        <begin position="4"/>
        <end position="502"/>
    </location>
</feature>
<dbReference type="GO" id="GO:0005524">
    <property type="term" value="F:ATP binding"/>
    <property type="evidence" value="ECO:0007669"/>
    <property type="project" value="UniProtKB-KW"/>
</dbReference>
<dbReference type="HOGENOM" id="CLU_018297_3_1_6"/>
<organism evidence="12 13">
    <name type="scientific">Pseudohaliea rubra DSM 19751</name>
    <dbReference type="NCBI Taxonomy" id="1265313"/>
    <lineage>
        <taxon>Bacteria</taxon>
        <taxon>Pseudomonadati</taxon>
        <taxon>Pseudomonadota</taxon>
        <taxon>Gammaproteobacteria</taxon>
        <taxon>Cellvibrionales</taxon>
        <taxon>Halieaceae</taxon>
        <taxon>Pseudohaliea</taxon>
    </lineage>
</organism>
<evidence type="ECO:0000256" key="3">
    <source>
        <dbReference type="ARBA" id="ARBA00021315"/>
    </source>
</evidence>
<evidence type="ECO:0000313" key="13">
    <source>
        <dbReference type="Proteomes" id="UP000029640"/>
    </source>
</evidence>
<dbReference type="CDD" id="cd03241">
    <property type="entry name" value="ABC_RecN"/>
    <property type="match status" value="2"/>
</dbReference>
<dbReference type="SUPFAM" id="SSF52540">
    <property type="entry name" value="P-loop containing nucleoside triphosphate hydrolases"/>
    <property type="match status" value="1"/>
</dbReference>
<comment type="caution">
    <text evidence="12">The sequence shown here is derived from an EMBL/GenBank/DDBJ whole genome shotgun (WGS) entry which is preliminary data.</text>
</comment>
<dbReference type="PANTHER" id="PTHR11059">
    <property type="entry name" value="DNA REPAIR PROTEIN RECN"/>
    <property type="match status" value="1"/>
</dbReference>
<dbReference type="eggNOG" id="COG0497">
    <property type="taxonomic scope" value="Bacteria"/>
</dbReference>
<name>A0A095X1N7_9GAMM</name>
<evidence type="ECO:0000256" key="5">
    <source>
        <dbReference type="ARBA" id="ARBA00022763"/>
    </source>
</evidence>
<evidence type="ECO:0000256" key="4">
    <source>
        <dbReference type="ARBA" id="ARBA00022741"/>
    </source>
</evidence>
<evidence type="ECO:0000256" key="7">
    <source>
        <dbReference type="ARBA" id="ARBA00023204"/>
    </source>
</evidence>
<accession>A0A095X1N7</accession>
<dbReference type="InterPro" id="IPR003395">
    <property type="entry name" value="RecF/RecN/SMC_N"/>
</dbReference>
<dbReference type="GO" id="GO:0006310">
    <property type="term" value="P:DNA recombination"/>
    <property type="evidence" value="ECO:0007669"/>
    <property type="project" value="InterPro"/>
</dbReference>
<keyword evidence="13" id="KW-1185">Reference proteome</keyword>
<dbReference type="GO" id="GO:0043590">
    <property type="term" value="C:bacterial nucleoid"/>
    <property type="evidence" value="ECO:0007669"/>
    <property type="project" value="TreeGrafter"/>
</dbReference>
<dbReference type="FunFam" id="3.40.50.300:FF:000356">
    <property type="entry name" value="DNA repair protein RecN"/>
    <property type="match status" value="1"/>
</dbReference>
<dbReference type="STRING" id="1265313.HRUBRA_00662"/>
<keyword evidence="6" id="KW-0067">ATP-binding</keyword>
<dbReference type="NCBIfam" id="NF008121">
    <property type="entry name" value="PRK10869.1"/>
    <property type="match status" value="1"/>
</dbReference>
<dbReference type="InterPro" id="IPR027417">
    <property type="entry name" value="P-loop_NTPase"/>
</dbReference>
<reference evidence="12 13" key="1">
    <citation type="journal article" date="2014" name="Genome Announc.">
        <title>Genome Sequence of Gammaproteobacterial Pseudohaliea rubra Type Strain DSM 19751, Isolated from Coastal Seawater of the Mediterranean Sea.</title>
        <authorList>
            <person name="Spring S."/>
            <person name="Fiebig A."/>
            <person name="Riedel T."/>
            <person name="Goker M."/>
            <person name="Klenk H.P."/>
        </authorList>
    </citation>
    <scope>NUCLEOTIDE SEQUENCE [LARGE SCALE GENOMIC DNA]</scope>
    <source>
        <strain evidence="12 13">DSM 19751</strain>
    </source>
</reference>
<keyword evidence="7 9" id="KW-0234">DNA repair</keyword>
<evidence type="ECO:0000256" key="10">
    <source>
        <dbReference type="SAM" id="Coils"/>
    </source>
</evidence>
<dbReference type="PIRSF" id="PIRSF003128">
    <property type="entry name" value="RecN"/>
    <property type="match status" value="1"/>
</dbReference>
<evidence type="ECO:0000256" key="1">
    <source>
        <dbReference type="ARBA" id="ARBA00003618"/>
    </source>
</evidence>
<comment type="function">
    <text evidence="1 9">May be involved in recombinational repair of damaged DNA.</text>
</comment>
<dbReference type="PANTHER" id="PTHR11059:SF0">
    <property type="entry name" value="DNA REPAIR PROTEIN RECN"/>
    <property type="match status" value="1"/>
</dbReference>
<comment type="similarity">
    <text evidence="2 9">Belongs to the RecN family.</text>
</comment>
<evidence type="ECO:0000256" key="8">
    <source>
        <dbReference type="ARBA" id="ARBA00033408"/>
    </source>
</evidence>
<dbReference type="OrthoDB" id="9806954at2"/>
<dbReference type="EMBL" id="AUVB01000018">
    <property type="protein sequence ID" value="KGE04784.1"/>
    <property type="molecule type" value="Genomic_DNA"/>
</dbReference>
<dbReference type="FunFam" id="3.40.50.300:FF:000319">
    <property type="entry name" value="DNA repair protein RecN"/>
    <property type="match status" value="1"/>
</dbReference>
<dbReference type="RefSeq" id="WP_035515484.1">
    <property type="nucleotide sequence ID" value="NZ_KN234755.1"/>
</dbReference>
<keyword evidence="4" id="KW-0547">Nucleotide-binding</keyword>
<dbReference type="InterPro" id="IPR004604">
    <property type="entry name" value="DNA_recomb/repair_RecN"/>
</dbReference>
<dbReference type="Pfam" id="PF02463">
    <property type="entry name" value="SMC_N"/>
    <property type="match status" value="1"/>
</dbReference>
<dbReference type="NCBIfam" id="TIGR00634">
    <property type="entry name" value="recN"/>
    <property type="match status" value="1"/>
</dbReference>
<feature type="coiled-coil region" evidence="10">
    <location>
        <begin position="208"/>
        <end position="245"/>
    </location>
</feature>
<protein>
    <recommendedName>
        <fullName evidence="3 9">DNA repair protein RecN</fullName>
    </recommendedName>
    <alternativeName>
        <fullName evidence="8 9">Recombination protein N</fullName>
    </alternativeName>
</protein>
<dbReference type="AlphaFoldDB" id="A0A095X1N7"/>
<dbReference type="GO" id="GO:0006281">
    <property type="term" value="P:DNA repair"/>
    <property type="evidence" value="ECO:0007669"/>
    <property type="project" value="UniProtKB-KW"/>
</dbReference>
<evidence type="ECO:0000259" key="11">
    <source>
        <dbReference type="Pfam" id="PF02463"/>
    </source>
</evidence>
<evidence type="ECO:0000256" key="6">
    <source>
        <dbReference type="ARBA" id="ARBA00022840"/>
    </source>
</evidence>
<evidence type="ECO:0000313" key="12">
    <source>
        <dbReference type="EMBL" id="KGE04784.1"/>
    </source>
</evidence>
<dbReference type="GO" id="GO:0009432">
    <property type="term" value="P:SOS response"/>
    <property type="evidence" value="ECO:0007669"/>
    <property type="project" value="TreeGrafter"/>
</dbReference>
<keyword evidence="5 9" id="KW-0227">DNA damage</keyword>
<keyword evidence="10" id="KW-0175">Coiled coil</keyword>
<dbReference type="Gene3D" id="3.40.50.300">
    <property type="entry name" value="P-loop containing nucleotide triphosphate hydrolases"/>
    <property type="match status" value="2"/>
</dbReference>
<dbReference type="PATRIC" id="fig|1265313.6.peg.656"/>
<sequence>MLVHLSIRNYTVVEALEVELGQGMTAITGETGAGKSIMLDALGLCLGDRADRSAIRPGCERAEVTATFDLADLPTARAWLAERDLPAEECILRRVVAGDRSRAYINGSPAPLQQCAELGRHLADIHSQHAHQSLLRRETQRALLDSYAGAGRAAAQVASLAREWQETRDALEALRGAGDEGEARRQLLEYQVRELEELALGENELTALEAEEKQLAGAEDILASAGEARELCEQLEASAQRARRLIEADRHPGKHLTNAREMLESAAIQAGEAQADLQHYLDTIEISPERLAAVQQRLEQVYAVARKHHVQPEALREEHATLAAELERLGGGEAQAEALAGRLRELESAWEDAATKLSAARRKAARKLQRETAKGLDSLSMGQCNFEVQLAPREARAPHPAGAETVELLIATNPGAAPQPLARIASGGELSRISLAIQVVTASATTVPTMVFDEVDVGIGGAVAEVVGRLLRRLANGAQVLCVTHLPQVAAQAHRQLKVSKEGDRKAVRTALAALDEDSRVAEVARMLGGVKVTDQTLAHAREMLEAAAAG</sequence>